<evidence type="ECO:0000313" key="1">
    <source>
        <dbReference type="EMBL" id="GAA1233759.1"/>
    </source>
</evidence>
<proteinExistence type="predicted"/>
<evidence type="ECO:0000313" key="2">
    <source>
        <dbReference type="Proteomes" id="UP001500653"/>
    </source>
</evidence>
<protein>
    <submittedName>
        <fullName evidence="1">Uncharacterized protein</fullName>
    </submittedName>
</protein>
<sequence>MILILSDSDERRFGRAAIRTSGDSDERRFGGFAVSAGTEICGIDGPQQKELLARWADCVESWTYDYEYGTRPHRVEIGEAGRNSRVR</sequence>
<name>A0ABN1W3H3_9PSEU</name>
<gene>
    <name evidence="1" type="ORF">GCM10009676_16510</name>
</gene>
<keyword evidence="2" id="KW-1185">Reference proteome</keyword>
<accession>A0ABN1W3H3</accession>
<dbReference type="EMBL" id="BAAALN010000005">
    <property type="protein sequence ID" value="GAA1233759.1"/>
    <property type="molecule type" value="Genomic_DNA"/>
</dbReference>
<dbReference type="Proteomes" id="UP001500653">
    <property type="component" value="Unassembled WGS sequence"/>
</dbReference>
<comment type="caution">
    <text evidence="1">The sequence shown here is derived from an EMBL/GenBank/DDBJ whole genome shotgun (WGS) entry which is preliminary data.</text>
</comment>
<organism evidence="1 2">
    <name type="scientific">Prauserella halophila</name>
    <dbReference type="NCBI Taxonomy" id="185641"/>
    <lineage>
        <taxon>Bacteria</taxon>
        <taxon>Bacillati</taxon>
        <taxon>Actinomycetota</taxon>
        <taxon>Actinomycetes</taxon>
        <taxon>Pseudonocardiales</taxon>
        <taxon>Pseudonocardiaceae</taxon>
        <taxon>Prauserella</taxon>
    </lineage>
</organism>
<reference evidence="1 2" key="1">
    <citation type="journal article" date="2019" name="Int. J. Syst. Evol. Microbiol.">
        <title>The Global Catalogue of Microorganisms (GCM) 10K type strain sequencing project: providing services to taxonomists for standard genome sequencing and annotation.</title>
        <authorList>
            <consortium name="The Broad Institute Genomics Platform"/>
            <consortium name="The Broad Institute Genome Sequencing Center for Infectious Disease"/>
            <person name="Wu L."/>
            <person name="Ma J."/>
        </authorList>
    </citation>
    <scope>NUCLEOTIDE SEQUENCE [LARGE SCALE GENOMIC DNA]</scope>
    <source>
        <strain evidence="1 2">JCM 13023</strain>
    </source>
</reference>